<name>A0A6A4BJR2_9STRA</name>
<evidence type="ECO:0000259" key="1">
    <source>
        <dbReference type="Pfam" id="PF17919"/>
    </source>
</evidence>
<dbReference type="Pfam" id="PF17919">
    <property type="entry name" value="RT_RNaseH_2"/>
    <property type="match status" value="1"/>
</dbReference>
<accession>A0A6A4BJR2</accession>
<dbReference type="Proteomes" id="UP000434957">
    <property type="component" value="Unassembled WGS sequence"/>
</dbReference>
<sequence>MRFCADFAEHVAVLTEVIRDKRPRDPVSLNPQQLAAFNILKTKLTSPPVLAHPDFSKPFHVNVDASDFAIGGYLFQHDENKAEKVIAYGGRKLSKPEMVYPTREKELLAALHAIQQTCSQRLARWLNELALFQPLFKWVPGPSNVIADAISRRQDWNDGTFRSISLSELLHALSDSKPPDADEQLLQMTTQTIDIKEACRSGYDKDAYFGPIMRELSEDSPRPTRRLRRFS</sequence>
<organism evidence="2 3">
    <name type="scientific">Phytophthora rubi</name>
    <dbReference type="NCBI Taxonomy" id="129364"/>
    <lineage>
        <taxon>Eukaryota</taxon>
        <taxon>Sar</taxon>
        <taxon>Stramenopiles</taxon>
        <taxon>Oomycota</taxon>
        <taxon>Peronosporomycetes</taxon>
        <taxon>Peronosporales</taxon>
        <taxon>Peronosporaceae</taxon>
        <taxon>Phytophthora</taxon>
    </lineage>
</organism>
<reference evidence="2 3" key="1">
    <citation type="submission" date="2018-08" db="EMBL/GenBank/DDBJ databases">
        <title>Genomic investigation of the strawberry pathogen Phytophthora fragariae indicates pathogenicity is determined by transcriptional variation in three key races.</title>
        <authorList>
            <person name="Adams T.M."/>
            <person name="Armitage A.D."/>
            <person name="Sobczyk M.K."/>
            <person name="Bates H.J."/>
            <person name="Dunwell J.M."/>
            <person name="Nellist C.F."/>
            <person name="Harrison R.J."/>
        </authorList>
    </citation>
    <scope>NUCLEOTIDE SEQUENCE [LARGE SCALE GENOMIC DNA]</scope>
    <source>
        <strain evidence="2 3">SCRP333</strain>
    </source>
</reference>
<gene>
    <name evidence="2" type="ORF">PR003_g29801</name>
</gene>
<dbReference type="CDD" id="cd09274">
    <property type="entry name" value="RNase_HI_RT_Ty3"/>
    <property type="match status" value="1"/>
</dbReference>
<evidence type="ECO:0000313" key="2">
    <source>
        <dbReference type="EMBL" id="KAE9273772.1"/>
    </source>
</evidence>
<comment type="caution">
    <text evidence="2">The sequence shown here is derived from an EMBL/GenBank/DDBJ whole genome shotgun (WGS) entry which is preliminary data.</text>
</comment>
<dbReference type="PANTHER" id="PTHR34072">
    <property type="entry name" value="ENZYMATIC POLYPROTEIN-RELATED"/>
    <property type="match status" value="1"/>
</dbReference>
<dbReference type="InterPro" id="IPR043502">
    <property type="entry name" value="DNA/RNA_pol_sf"/>
</dbReference>
<dbReference type="Gene3D" id="3.30.70.270">
    <property type="match status" value="1"/>
</dbReference>
<evidence type="ECO:0000313" key="3">
    <source>
        <dbReference type="Proteomes" id="UP000434957"/>
    </source>
</evidence>
<feature type="domain" description="Reverse transcriptase/retrotransposon-derived protein RNase H-like" evidence="1">
    <location>
        <begin position="30"/>
        <end position="117"/>
    </location>
</feature>
<dbReference type="AlphaFoldDB" id="A0A6A4BJR2"/>
<proteinExistence type="predicted"/>
<dbReference type="SUPFAM" id="SSF56672">
    <property type="entry name" value="DNA/RNA polymerases"/>
    <property type="match status" value="1"/>
</dbReference>
<dbReference type="InterPro" id="IPR041577">
    <property type="entry name" value="RT_RNaseH_2"/>
</dbReference>
<protein>
    <recommendedName>
        <fullName evidence="1">Reverse transcriptase/retrotransposon-derived protein RNase H-like domain-containing protein</fullName>
    </recommendedName>
</protein>
<dbReference type="InterPro" id="IPR043128">
    <property type="entry name" value="Rev_trsase/Diguanyl_cyclase"/>
</dbReference>
<keyword evidence="3" id="KW-1185">Reference proteome</keyword>
<dbReference type="EMBL" id="QXFT01005195">
    <property type="protein sequence ID" value="KAE9273772.1"/>
    <property type="molecule type" value="Genomic_DNA"/>
</dbReference>